<reference evidence="1" key="2">
    <citation type="submission" date="2018-05" db="EMBL/GenBank/DDBJ databases">
        <title>OmerRS3 (Oryza meridionalis Reference Sequence Version 3).</title>
        <authorList>
            <person name="Zhang J."/>
            <person name="Kudrna D."/>
            <person name="Lee S."/>
            <person name="Talag J."/>
            <person name="Welchert J."/>
            <person name="Wing R.A."/>
        </authorList>
    </citation>
    <scope>NUCLEOTIDE SEQUENCE [LARGE SCALE GENOMIC DNA]</scope>
    <source>
        <strain evidence="1">cv. OR44</strain>
    </source>
</reference>
<dbReference type="Gramene" id="OMERI12G03490.1">
    <property type="protein sequence ID" value="OMERI12G03490.1"/>
    <property type="gene ID" value="OMERI12G03490"/>
</dbReference>
<protein>
    <submittedName>
        <fullName evidence="1">Uncharacterized protein</fullName>
    </submittedName>
</protein>
<name>A0A0E0FAC0_9ORYZ</name>
<organism evidence="1">
    <name type="scientific">Oryza meridionalis</name>
    <dbReference type="NCBI Taxonomy" id="40149"/>
    <lineage>
        <taxon>Eukaryota</taxon>
        <taxon>Viridiplantae</taxon>
        <taxon>Streptophyta</taxon>
        <taxon>Embryophyta</taxon>
        <taxon>Tracheophyta</taxon>
        <taxon>Spermatophyta</taxon>
        <taxon>Magnoliopsida</taxon>
        <taxon>Liliopsida</taxon>
        <taxon>Poales</taxon>
        <taxon>Poaceae</taxon>
        <taxon>BOP clade</taxon>
        <taxon>Oryzoideae</taxon>
        <taxon>Oryzeae</taxon>
        <taxon>Oryzinae</taxon>
        <taxon>Oryza</taxon>
    </lineage>
</organism>
<dbReference type="HOGENOM" id="CLU_2403328_0_0_1"/>
<dbReference type="AlphaFoldDB" id="A0A0E0FAC0"/>
<reference evidence="1" key="1">
    <citation type="submission" date="2015-04" db="UniProtKB">
        <authorList>
            <consortium name="EnsemblPlants"/>
        </authorList>
    </citation>
    <scope>IDENTIFICATION</scope>
</reference>
<dbReference type="EnsemblPlants" id="OMERI12G03490.1">
    <property type="protein sequence ID" value="OMERI12G03490.1"/>
    <property type="gene ID" value="OMERI12G03490"/>
</dbReference>
<evidence type="ECO:0000313" key="2">
    <source>
        <dbReference type="Proteomes" id="UP000008021"/>
    </source>
</evidence>
<proteinExistence type="predicted"/>
<accession>A0A0E0FAC0</accession>
<keyword evidence="2" id="KW-1185">Reference proteome</keyword>
<sequence>MTLSQVGGLGAQVFTEIALSSRPSNNKTSNRLGLEDPTQPTFAWTQVASICFPVLSATPISPSLISVGIEIPTARTTKIKKEGADDFSSPEDS</sequence>
<dbReference type="Proteomes" id="UP000008021">
    <property type="component" value="Chromosome 12"/>
</dbReference>
<evidence type="ECO:0000313" key="1">
    <source>
        <dbReference type="EnsemblPlants" id="OMERI12G03490.1"/>
    </source>
</evidence>